<proteinExistence type="predicted"/>
<dbReference type="EMBL" id="JAJSOF020000015">
    <property type="protein sequence ID" value="KAJ4441845.1"/>
    <property type="molecule type" value="Genomic_DNA"/>
</dbReference>
<name>A0ABQ8T7K0_PERAM</name>
<comment type="caution">
    <text evidence="1">The sequence shown here is derived from an EMBL/GenBank/DDBJ whole genome shotgun (WGS) entry which is preliminary data.</text>
</comment>
<gene>
    <name evidence="1" type="ORF">ANN_11704</name>
</gene>
<evidence type="ECO:0008006" key="3">
    <source>
        <dbReference type="Google" id="ProtNLM"/>
    </source>
</evidence>
<evidence type="ECO:0000313" key="1">
    <source>
        <dbReference type="EMBL" id="KAJ4441845.1"/>
    </source>
</evidence>
<protein>
    <recommendedName>
        <fullName evidence="3">Reverse transcriptase domain-containing protein</fullName>
    </recommendedName>
</protein>
<keyword evidence="2" id="KW-1185">Reference proteome</keyword>
<evidence type="ECO:0000313" key="2">
    <source>
        <dbReference type="Proteomes" id="UP001148838"/>
    </source>
</evidence>
<reference evidence="1 2" key="1">
    <citation type="journal article" date="2022" name="Allergy">
        <title>Genome assembly and annotation of Periplaneta americana reveal a comprehensive cockroach allergen profile.</title>
        <authorList>
            <person name="Wang L."/>
            <person name="Xiong Q."/>
            <person name="Saelim N."/>
            <person name="Wang L."/>
            <person name="Nong W."/>
            <person name="Wan A.T."/>
            <person name="Shi M."/>
            <person name="Liu X."/>
            <person name="Cao Q."/>
            <person name="Hui J.H.L."/>
            <person name="Sookrung N."/>
            <person name="Leung T.F."/>
            <person name="Tungtrongchitr A."/>
            <person name="Tsui S.K.W."/>
        </authorList>
    </citation>
    <scope>NUCLEOTIDE SEQUENCE [LARGE SCALE GENOMIC DNA]</scope>
    <source>
        <strain evidence="1">PWHHKU_190912</strain>
    </source>
</reference>
<accession>A0ABQ8T7K0</accession>
<organism evidence="1 2">
    <name type="scientific">Periplaneta americana</name>
    <name type="common">American cockroach</name>
    <name type="synonym">Blatta americana</name>
    <dbReference type="NCBI Taxonomy" id="6978"/>
    <lineage>
        <taxon>Eukaryota</taxon>
        <taxon>Metazoa</taxon>
        <taxon>Ecdysozoa</taxon>
        <taxon>Arthropoda</taxon>
        <taxon>Hexapoda</taxon>
        <taxon>Insecta</taxon>
        <taxon>Pterygota</taxon>
        <taxon>Neoptera</taxon>
        <taxon>Polyneoptera</taxon>
        <taxon>Dictyoptera</taxon>
        <taxon>Blattodea</taxon>
        <taxon>Blattoidea</taxon>
        <taxon>Blattidae</taxon>
        <taxon>Blattinae</taxon>
        <taxon>Periplaneta</taxon>
    </lineage>
</organism>
<dbReference type="Proteomes" id="UP001148838">
    <property type="component" value="Unassembled WGS sequence"/>
</dbReference>
<sequence length="198" mass="22500">MSPGSSTENYPAFAHIRLRETPEKTSTSLHDGPVQCIFPEGSLANWECPTEYGERIEPKNRNFEFKVCHDALYAVMWLVDEPRGFNLPTLPQRRIIYVPVKLPSKYGVHSEEYLPIRTIYDESIICQPDRSRLVPVAWQQWSEMGALIPSPAACENTGGVIVGGRIIKCIRFADDMVLLAEEEMILKDMLLELNDNCD</sequence>